<accession>A0A1V6SX75</accession>
<name>A0A1V6SX75_9EURO</name>
<dbReference type="InterPro" id="IPR031350">
    <property type="entry name" value="Goodbye_dom"/>
</dbReference>
<keyword evidence="1" id="KW-0677">Repeat</keyword>
<evidence type="ECO:0000259" key="2">
    <source>
        <dbReference type="Pfam" id="PF17109"/>
    </source>
</evidence>
<dbReference type="InterPro" id="IPR056884">
    <property type="entry name" value="NPHP3-like_N"/>
</dbReference>
<feature type="domain" description="Nephrocystin 3-like N-terminal" evidence="3">
    <location>
        <begin position="335"/>
        <end position="503"/>
    </location>
</feature>
<sequence length="1396" mass="158165">MAAAATQAVLPGDGSLCLEAVATKDGIATASRSTAVSNIEPSKNPSGVATSAPIVGDAEANEALAKAWADMEDRMYQLADKSKGAKYHPDLKKENVLENFDIVRSEREKKSAKWGRLRETVSDTLTVISNVGGMVADAASQVFAPAGQCYNALNFVINAYQGYASISDTLNDIFRKCADYLGRVNKYAEGKMSRELARHAVKVLRTFVDVCDQALHLRSSFFFKTTTFLQIAFLNDNKFTNYLQSMDNLSREEELERGADMYLRINATKDTTDEIKETLDLQEAERTEQSREKKNKDRLLSVLRFSTSPDVWDGQGPIATWSTTYQNIRHHTVDGTGKWLFTQDEYMRWAKKGSDTPVLGIVGGEASGKTYLAASIISHLRANETGQKNNSRRLVSFYFLDERKTNSGIEMLGKSVIWQFTESDASYMQSAASICKKFGDIDPKDLLPRLLLSNSAELKDIDVVFYIVLNKIGDKGGNVHKSVSNFLEAVSCASKGSVRVLFTATEQTCKKLQVDGLKFSTVSMDRNKPDIDLYITDKLNKTGNLSKMEDPEVRELRQYVQTGLPTKTKGNYSLMDKALSKISKQDLDKDIINAVDNAHQTLTHHIANDVSDLNQKRSKKELEEINELILWITFAKERLTTEKMKAILEMKNGATSLRPLEDRLKKYMLFEFENGGRVTLRSEQVLDYVPDRVGTAKKRQDNNENVTKNEVDILNHFLGNVCPPGLVQKLQLNEHFDQKLKPRQEQIYQEDKNNGEFKLVKGFLKALTREPKPNLRLLREYSVRHLVAHMSAVILAEVDAESKREIGPLLVKLFRDGVAINNLFWPGGMRPKFPPWLRQPKAVSLISTWLQATSAEAQSDGESKQWVSELITSGQDAVRILTEPCIVQLAYDCLREELGGPQVISTFEMIESFVTESDSTHEKKIEQWCLEKLHMREPDSLWHTQMALVISRRREPSEIQQRCLLALEKNEDDWRPMAFMAAWMPDKRQAIKELKKVIARFDKAKDPEDYAELTWALGDTHWQLGEYEEAKKWWSVTIEYGPMKYPILPQIITCYYSLKWWTAIVDIIETLHSKSHLTQAMVAISKGPINEAIQKGIFLAAVNTEKLELFDLVYPNAINLAVKEGNYRASFDLRRAYASALSAHYPPPTDHIIELLEAAAADVPYTNTDLAATFFRVGYRLGAIYLSKAREAQDSGKDTEAKKWLDRMSTIVPEQVTENQMRLPLSLFAARYQVVNGDRPAGKRLAHNTLRMAIELLVDGDESNDEFACKKILYAAIPFNDDINATSALAMMKREAPNDKFRQYCSCPCNHKWTSPGEMYWCMDCINVVLTPKCRDAVKNERSRSPICHHSHTHLYIPPWDEEKMNQVPGGEVPHDGKVISMKRWRKELSTKYHLN</sequence>
<dbReference type="PANTHER" id="PTHR10039">
    <property type="entry name" value="AMELOGENIN"/>
    <property type="match status" value="1"/>
</dbReference>
<gene>
    <name evidence="4" type="ORF">PENSTE_c017G01231</name>
</gene>
<dbReference type="Pfam" id="PF17109">
    <property type="entry name" value="Goodbye"/>
    <property type="match status" value="1"/>
</dbReference>
<evidence type="ECO:0000313" key="4">
    <source>
        <dbReference type="EMBL" id="OQE18582.1"/>
    </source>
</evidence>
<protein>
    <submittedName>
        <fullName evidence="4">Uncharacterized protein</fullName>
    </submittedName>
</protein>
<dbReference type="PANTHER" id="PTHR10039:SF17">
    <property type="entry name" value="FUNGAL STAND N-TERMINAL GOODBYE DOMAIN-CONTAINING PROTEIN-RELATED"/>
    <property type="match status" value="1"/>
</dbReference>
<evidence type="ECO:0000256" key="1">
    <source>
        <dbReference type="ARBA" id="ARBA00022737"/>
    </source>
</evidence>
<keyword evidence="5" id="KW-1185">Reference proteome</keyword>
<dbReference type="Pfam" id="PF24883">
    <property type="entry name" value="NPHP3_N"/>
    <property type="match status" value="1"/>
</dbReference>
<dbReference type="InterPro" id="IPR011990">
    <property type="entry name" value="TPR-like_helical_dom_sf"/>
</dbReference>
<evidence type="ECO:0000259" key="3">
    <source>
        <dbReference type="Pfam" id="PF24883"/>
    </source>
</evidence>
<organism evidence="4 5">
    <name type="scientific">Penicillium steckii</name>
    <dbReference type="NCBI Taxonomy" id="303698"/>
    <lineage>
        <taxon>Eukaryota</taxon>
        <taxon>Fungi</taxon>
        <taxon>Dikarya</taxon>
        <taxon>Ascomycota</taxon>
        <taxon>Pezizomycotina</taxon>
        <taxon>Eurotiomycetes</taxon>
        <taxon>Eurotiomycetidae</taxon>
        <taxon>Eurotiales</taxon>
        <taxon>Aspergillaceae</taxon>
        <taxon>Penicillium</taxon>
    </lineage>
</organism>
<evidence type="ECO:0000313" key="5">
    <source>
        <dbReference type="Proteomes" id="UP000191285"/>
    </source>
</evidence>
<dbReference type="Gene3D" id="1.25.40.10">
    <property type="entry name" value="Tetratricopeptide repeat domain"/>
    <property type="match status" value="1"/>
</dbReference>
<proteinExistence type="predicted"/>
<feature type="domain" description="Fungal STAND N-terminal Goodbye" evidence="2">
    <location>
        <begin position="91"/>
        <end position="187"/>
    </location>
</feature>
<dbReference type="SUPFAM" id="SSF48452">
    <property type="entry name" value="TPR-like"/>
    <property type="match status" value="1"/>
</dbReference>
<dbReference type="Proteomes" id="UP000191285">
    <property type="component" value="Unassembled WGS sequence"/>
</dbReference>
<reference evidence="5" key="1">
    <citation type="journal article" date="2017" name="Nat. Microbiol.">
        <title>Global analysis of biosynthetic gene clusters reveals vast potential of secondary metabolite production in Penicillium species.</title>
        <authorList>
            <person name="Nielsen J.C."/>
            <person name="Grijseels S."/>
            <person name="Prigent S."/>
            <person name="Ji B."/>
            <person name="Dainat J."/>
            <person name="Nielsen K.F."/>
            <person name="Frisvad J.C."/>
            <person name="Workman M."/>
            <person name="Nielsen J."/>
        </authorList>
    </citation>
    <scope>NUCLEOTIDE SEQUENCE [LARGE SCALE GENOMIC DNA]</scope>
    <source>
        <strain evidence="5">IBT 24891</strain>
    </source>
</reference>
<comment type="caution">
    <text evidence="4">The sequence shown here is derived from an EMBL/GenBank/DDBJ whole genome shotgun (WGS) entry which is preliminary data.</text>
</comment>
<dbReference type="OrthoDB" id="2913095at2759"/>
<dbReference type="EMBL" id="MLKD01000017">
    <property type="protein sequence ID" value="OQE18582.1"/>
    <property type="molecule type" value="Genomic_DNA"/>
</dbReference>